<gene>
    <name evidence="1" type="ORF">ATR01nite_15860</name>
</gene>
<evidence type="ECO:0000313" key="1">
    <source>
        <dbReference type="EMBL" id="GEL50511.1"/>
    </source>
</evidence>
<dbReference type="AlphaFoldDB" id="A0A511FNI2"/>
<name>A0A511FNI2_9PROT</name>
<dbReference type="EMBL" id="BJVR01000012">
    <property type="protein sequence ID" value="GEL50511.1"/>
    <property type="molecule type" value="Genomic_DNA"/>
</dbReference>
<evidence type="ECO:0000313" key="2">
    <source>
        <dbReference type="Proteomes" id="UP000321800"/>
    </source>
</evidence>
<proteinExistence type="predicted"/>
<protein>
    <recommendedName>
        <fullName evidence="3">Transposase</fullName>
    </recommendedName>
</protein>
<comment type="caution">
    <text evidence="1">The sequence shown here is derived from an EMBL/GenBank/DDBJ whole genome shotgun (WGS) entry which is preliminary data.</text>
</comment>
<evidence type="ECO:0008006" key="3">
    <source>
        <dbReference type="Google" id="ProtNLM"/>
    </source>
</evidence>
<organism evidence="1 2">
    <name type="scientific">Acetobacter tropicalis</name>
    <dbReference type="NCBI Taxonomy" id="104102"/>
    <lineage>
        <taxon>Bacteria</taxon>
        <taxon>Pseudomonadati</taxon>
        <taxon>Pseudomonadota</taxon>
        <taxon>Alphaproteobacteria</taxon>
        <taxon>Acetobacterales</taxon>
        <taxon>Acetobacteraceae</taxon>
        <taxon>Acetobacter</taxon>
    </lineage>
</organism>
<reference evidence="1 2" key="1">
    <citation type="submission" date="2019-07" db="EMBL/GenBank/DDBJ databases">
        <title>Whole genome shotgun sequence of Acetobacter tropicalis NBRC 16470.</title>
        <authorList>
            <person name="Hosoyama A."/>
            <person name="Uohara A."/>
            <person name="Ohji S."/>
            <person name="Ichikawa N."/>
        </authorList>
    </citation>
    <scope>NUCLEOTIDE SEQUENCE [LARGE SCALE GENOMIC DNA]</scope>
    <source>
        <strain evidence="1 2">NBRC 16470</strain>
    </source>
</reference>
<sequence length="72" mass="8457">MRQAMTRFIEEHRQTYGVGSICKVLPIAPSVYYAPVARQKNPFVCNQKDKELCHEIGRIWNDNFRVYGVRKV</sequence>
<dbReference type="Proteomes" id="UP000321800">
    <property type="component" value="Unassembled WGS sequence"/>
</dbReference>
<accession>A0A511FNI2</accession>